<keyword evidence="3" id="KW-1185">Reference proteome</keyword>
<dbReference type="Proteomes" id="UP001153269">
    <property type="component" value="Unassembled WGS sequence"/>
</dbReference>
<gene>
    <name evidence="2" type="ORF">PLEPLA_LOCUS30201</name>
</gene>
<name>A0A9N7V1U4_PLEPL</name>
<sequence length="103" mass="11106">MEDGINGTCRLHSPAGGQSLLPGSRLHERLPLHVGPQRDDDLSGAACCVSLHSGSSGTAWFCRVPSPPCDCHVMTCALRSVKPRKRQDEKPSIWCVRVLSTSP</sequence>
<evidence type="ECO:0000313" key="2">
    <source>
        <dbReference type="EMBL" id="CAB1442523.1"/>
    </source>
</evidence>
<evidence type="ECO:0000256" key="1">
    <source>
        <dbReference type="SAM" id="MobiDB-lite"/>
    </source>
</evidence>
<reference evidence="2" key="1">
    <citation type="submission" date="2020-03" db="EMBL/GenBank/DDBJ databases">
        <authorList>
            <person name="Weist P."/>
        </authorList>
    </citation>
    <scope>NUCLEOTIDE SEQUENCE</scope>
</reference>
<dbReference type="EMBL" id="CADEAL010002868">
    <property type="protein sequence ID" value="CAB1442523.1"/>
    <property type="molecule type" value="Genomic_DNA"/>
</dbReference>
<dbReference type="AlphaFoldDB" id="A0A9N7V1U4"/>
<comment type="caution">
    <text evidence="2">The sequence shown here is derived from an EMBL/GenBank/DDBJ whole genome shotgun (WGS) entry which is preliminary data.</text>
</comment>
<accession>A0A9N7V1U4</accession>
<evidence type="ECO:0000313" key="3">
    <source>
        <dbReference type="Proteomes" id="UP001153269"/>
    </source>
</evidence>
<feature type="region of interest" description="Disordered" evidence="1">
    <location>
        <begin position="1"/>
        <end position="22"/>
    </location>
</feature>
<organism evidence="2 3">
    <name type="scientific">Pleuronectes platessa</name>
    <name type="common">European plaice</name>
    <dbReference type="NCBI Taxonomy" id="8262"/>
    <lineage>
        <taxon>Eukaryota</taxon>
        <taxon>Metazoa</taxon>
        <taxon>Chordata</taxon>
        <taxon>Craniata</taxon>
        <taxon>Vertebrata</taxon>
        <taxon>Euteleostomi</taxon>
        <taxon>Actinopterygii</taxon>
        <taxon>Neopterygii</taxon>
        <taxon>Teleostei</taxon>
        <taxon>Neoteleostei</taxon>
        <taxon>Acanthomorphata</taxon>
        <taxon>Carangaria</taxon>
        <taxon>Pleuronectiformes</taxon>
        <taxon>Pleuronectoidei</taxon>
        <taxon>Pleuronectidae</taxon>
        <taxon>Pleuronectes</taxon>
    </lineage>
</organism>
<proteinExistence type="predicted"/>
<protein>
    <submittedName>
        <fullName evidence="2">Uncharacterized protein</fullName>
    </submittedName>
</protein>